<dbReference type="AlphaFoldDB" id="A0A1I1LAL0"/>
<evidence type="ECO:0000313" key="2">
    <source>
        <dbReference type="EMBL" id="SFC67423.1"/>
    </source>
</evidence>
<sequence>MILSAVSSNPVFWLVQLLMGYWIGVELVIRYEIPIVIKNKVEGLVDVPTALTCRYYETQV</sequence>
<dbReference type="Proteomes" id="UP000199161">
    <property type="component" value="Unassembled WGS sequence"/>
</dbReference>
<organism evidence="2 3">
    <name type="scientific">Natronobacterium haloterrestre</name>
    <name type="common">Halobiforma haloterrestris</name>
    <dbReference type="NCBI Taxonomy" id="148448"/>
    <lineage>
        <taxon>Archaea</taxon>
        <taxon>Methanobacteriati</taxon>
        <taxon>Methanobacteriota</taxon>
        <taxon>Stenosarchaea group</taxon>
        <taxon>Halobacteria</taxon>
        <taxon>Halobacteriales</taxon>
        <taxon>Natrialbaceae</taxon>
        <taxon>Natronobacterium</taxon>
    </lineage>
</organism>
<keyword evidence="1" id="KW-1133">Transmembrane helix</keyword>
<evidence type="ECO:0000256" key="1">
    <source>
        <dbReference type="SAM" id="Phobius"/>
    </source>
</evidence>
<keyword evidence="1" id="KW-0812">Transmembrane</keyword>
<gene>
    <name evidence="2" type="ORF">SAMN05444422_11432</name>
</gene>
<feature type="transmembrane region" description="Helical" evidence="1">
    <location>
        <begin position="12"/>
        <end position="29"/>
    </location>
</feature>
<name>A0A1I1LAL0_NATHA</name>
<keyword evidence="1" id="KW-0472">Membrane</keyword>
<evidence type="ECO:0000313" key="3">
    <source>
        <dbReference type="Proteomes" id="UP000199161"/>
    </source>
</evidence>
<protein>
    <submittedName>
        <fullName evidence="2">Uncharacterized protein</fullName>
    </submittedName>
</protein>
<dbReference type="EMBL" id="FOKW01000014">
    <property type="protein sequence ID" value="SFC67423.1"/>
    <property type="molecule type" value="Genomic_DNA"/>
</dbReference>
<accession>A0A1I1LAL0</accession>
<keyword evidence="3" id="KW-1185">Reference proteome</keyword>
<proteinExistence type="predicted"/>
<reference evidence="3" key="1">
    <citation type="submission" date="2016-10" db="EMBL/GenBank/DDBJ databases">
        <authorList>
            <person name="Varghese N."/>
            <person name="Submissions S."/>
        </authorList>
    </citation>
    <scope>NUCLEOTIDE SEQUENCE [LARGE SCALE GENOMIC DNA]</scope>
    <source>
        <strain evidence="3">DSM 13078</strain>
    </source>
</reference>